<dbReference type="AlphaFoldDB" id="A0A562BFB3"/>
<protein>
    <submittedName>
        <fullName evidence="1">Uncharacterized protein</fullName>
    </submittedName>
</protein>
<reference evidence="1 2" key="1">
    <citation type="submission" date="2019-07" db="EMBL/GenBank/DDBJ databases">
        <title>Genome sequencing of lignin-degrading bacterial isolates.</title>
        <authorList>
            <person name="Gladden J."/>
        </authorList>
    </citation>
    <scope>NUCLEOTIDE SEQUENCE [LARGE SCALE GENOMIC DNA]</scope>
    <source>
        <strain evidence="1 2">J11</strain>
    </source>
</reference>
<dbReference type="Proteomes" id="UP000318141">
    <property type="component" value="Unassembled WGS sequence"/>
</dbReference>
<evidence type="ECO:0000313" key="2">
    <source>
        <dbReference type="Proteomes" id="UP000318141"/>
    </source>
</evidence>
<organism evidence="1 2">
    <name type="scientific">Cupriavidus gilardii J11</name>
    <dbReference type="NCBI Taxonomy" id="936133"/>
    <lineage>
        <taxon>Bacteria</taxon>
        <taxon>Pseudomonadati</taxon>
        <taxon>Pseudomonadota</taxon>
        <taxon>Betaproteobacteria</taxon>
        <taxon>Burkholderiales</taxon>
        <taxon>Burkholderiaceae</taxon>
        <taxon>Cupriavidus</taxon>
    </lineage>
</organism>
<accession>A0A562BFB3</accession>
<dbReference type="EMBL" id="VLJN01000023">
    <property type="protein sequence ID" value="TWG83872.1"/>
    <property type="molecule type" value="Genomic_DNA"/>
</dbReference>
<keyword evidence="2" id="KW-1185">Reference proteome</keyword>
<comment type="caution">
    <text evidence="1">The sequence shown here is derived from an EMBL/GenBank/DDBJ whole genome shotgun (WGS) entry which is preliminary data.</text>
</comment>
<evidence type="ECO:0000313" key="1">
    <source>
        <dbReference type="EMBL" id="TWG83872.1"/>
    </source>
</evidence>
<gene>
    <name evidence="1" type="ORF">L602_000300000870</name>
</gene>
<proteinExistence type="predicted"/>
<name>A0A562BFB3_9BURK</name>
<sequence>MKTIHRMAADALFVGGWLAVSLSSAAAAAVVAQTLAV</sequence>